<proteinExistence type="predicted"/>
<reference evidence="1 2" key="1">
    <citation type="submission" date="2023-09" db="EMBL/GenBank/DDBJ databases">
        <title>Nesidiocoris tenuis whole genome shotgun sequence.</title>
        <authorList>
            <person name="Shibata T."/>
            <person name="Shimoda M."/>
            <person name="Kobayashi T."/>
            <person name="Uehara T."/>
        </authorList>
    </citation>
    <scope>NUCLEOTIDE SEQUENCE [LARGE SCALE GENOMIC DNA]</scope>
    <source>
        <strain evidence="1 2">Japan</strain>
    </source>
</reference>
<evidence type="ECO:0000313" key="1">
    <source>
        <dbReference type="EMBL" id="BES88607.1"/>
    </source>
</evidence>
<protein>
    <submittedName>
        <fullName evidence="1">Uncharacterized protein</fullName>
    </submittedName>
</protein>
<name>A0ABN7ABL0_9HEMI</name>
<organism evidence="1 2">
    <name type="scientific">Nesidiocoris tenuis</name>
    <dbReference type="NCBI Taxonomy" id="355587"/>
    <lineage>
        <taxon>Eukaryota</taxon>
        <taxon>Metazoa</taxon>
        <taxon>Ecdysozoa</taxon>
        <taxon>Arthropoda</taxon>
        <taxon>Hexapoda</taxon>
        <taxon>Insecta</taxon>
        <taxon>Pterygota</taxon>
        <taxon>Neoptera</taxon>
        <taxon>Paraneoptera</taxon>
        <taxon>Hemiptera</taxon>
        <taxon>Heteroptera</taxon>
        <taxon>Panheteroptera</taxon>
        <taxon>Cimicomorpha</taxon>
        <taxon>Miridae</taxon>
        <taxon>Dicyphina</taxon>
        <taxon>Nesidiocoris</taxon>
    </lineage>
</organism>
<sequence length="76" mass="8166">MNYYGIIHGENIHEKSSNGIVQVESIIPGVVEVRGVFGDPGTLISFSLISSCQETVLILPGRTSLTWTSAFAPFIA</sequence>
<dbReference type="Proteomes" id="UP001307889">
    <property type="component" value="Chromosome 1"/>
</dbReference>
<keyword evidence="2" id="KW-1185">Reference proteome</keyword>
<dbReference type="EMBL" id="AP028909">
    <property type="protein sequence ID" value="BES88607.1"/>
    <property type="molecule type" value="Genomic_DNA"/>
</dbReference>
<gene>
    <name evidence="1" type="ORF">NTJ_01414</name>
</gene>
<accession>A0ABN7ABL0</accession>
<evidence type="ECO:0000313" key="2">
    <source>
        <dbReference type="Proteomes" id="UP001307889"/>
    </source>
</evidence>